<evidence type="ECO:0000256" key="1">
    <source>
        <dbReference type="SAM" id="MobiDB-lite"/>
    </source>
</evidence>
<dbReference type="AlphaFoldDB" id="A0A2N5DBM1"/>
<dbReference type="OrthoDB" id="7502743at2"/>
<dbReference type="EMBL" id="PJRS01000033">
    <property type="protein sequence ID" value="PLR23356.1"/>
    <property type="molecule type" value="Genomic_DNA"/>
</dbReference>
<comment type="caution">
    <text evidence="2">The sequence shown here is derived from an EMBL/GenBank/DDBJ whole genome shotgun (WGS) entry which is preliminary data.</text>
</comment>
<reference evidence="2 3" key="1">
    <citation type="submission" date="2017-12" db="EMBL/GenBank/DDBJ databases">
        <title>The genome sequence of Caulobacter sp. 410.</title>
        <authorList>
            <person name="Gao J."/>
            <person name="Mao X."/>
            <person name="Sun J."/>
        </authorList>
    </citation>
    <scope>NUCLEOTIDE SEQUENCE [LARGE SCALE GENOMIC DNA]</scope>
    <source>
        <strain evidence="2 3">410</strain>
    </source>
</reference>
<accession>A0A2N5DBM1</accession>
<feature type="compositionally biased region" description="Basic and acidic residues" evidence="1">
    <location>
        <begin position="84"/>
        <end position="94"/>
    </location>
</feature>
<protein>
    <submittedName>
        <fullName evidence="2">Anti-sigma factor</fullName>
    </submittedName>
</protein>
<organism evidence="2 3">
    <name type="scientific">Caulobacter zeae</name>
    <dbReference type="NCBI Taxonomy" id="2055137"/>
    <lineage>
        <taxon>Bacteria</taxon>
        <taxon>Pseudomonadati</taxon>
        <taxon>Pseudomonadota</taxon>
        <taxon>Alphaproteobacteria</taxon>
        <taxon>Caulobacterales</taxon>
        <taxon>Caulobacteraceae</taxon>
        <taxon>Caulobacter</taxon>
    </lineage>
</organism>
<proteinExistence type="predicted"/>
<name>A0A2N5DBM1_9CAUL</name>
<dbReference type="RefSeq" id="WP_101719068.1">
    <property type="nucleotide sequence ID" value="NZ_PJRS01000033.1"/>
</dbReference>
<sequence length="260" mass="26783">MTVSDEEVFAYVDGELPPETMARITAAMTKDPALAARIQAQRDLRRLLSGAHAGVLREPVPPGLKATVTAGSKPAEVIAFPQPKPKEKLKDKAKAKAKAQKPAAPVAGRPTFRKPPAWAAMAACLVAGLAIGRLALPSPPTADGRAAELPMAVGPLARALEDGAAAQGQGPVRIGVTFKSQTGRWCRTFQGQDQAGVACRADGAWRVLASAPATAPAAGGEYRQAASETPTAVMAVVDGMISGAPLDAAGEAQALKSNWR</sequence>
<gene>
    <name evidence="2" type="ORF">SGCZBJ_16445</name>
</gene>
<feature type="region of interest" description="Disordered" evidence="1">
    <location>
        <begin position="83"/>
        <end position="110"/>
    </location>
</feature>
<keyword evidence="3" id="KW-1185">Reference proteome</keyword>
<evidence type="ECO:0000313" key="3">
    <source>
        <dbReference type="Proteomes" id="UP000234479"/>
    </source>
</evidence>
<dbReference type="Proteomes" id="UP000234479">
    <property type="component" value="Unassembled WGS sequence"/>
</dbReference>
<evidence type="ECO:0000313" key="2">
    <source>
        <dbReference type="EMBL" id="PLR23356.1"/>
    </source>
</evidence>